<comment type="function">
    <text evidence="9">Catalyzes an early step in the biosynthesis of tetrapyrroles. Binds two molecules of 5-aminolevulinate per subunit, each at a distinct site, and catalyzes their condensation to form porphobilinogen.</text>
</comment>
<keyword evidence="17" id="KW-1185">Reference proteome</keyword>
<reference evidence="16" key="1">
    <citation type="submission" date="2021-01" db="EMBL/GenBank/DDBJ databases">
        <title>Whole genome shotgun sequence of Actinoplanes siamensis NBRC 109076.</title>
        <authorList>
            <person name="Komaki H."/>
            <person name="Tamura T."/>
        </authorList>
    </citation>
    <scope>NUCLEOTIDE SEQUENCE</scope>
    <source>
        <strain evidence="16">NBRC 109076</strain>
    </source>
</reference>
<evidence type="ECO:0000256" key="9">
    <source>
        <dbReference type="ARBA" id="ARBA00025628"/>
    </source>
</evidence>
<feature type="binding site" evidence="12">
    <location>
        <position position="277"/>
    </location>
    <ligand>
        <name>5-aminolevulinate</name>
        <dbReference type="ChEBI" id="CHEBI:356416"/>
        <label>2</label>
    </ligand>
</feature>
<keyword evidence="13" id="KW-0479">Metal-binding</keyword>
<dbReference type="PIRSF" id="PIRSF001415">
    <property type="entry name" value="Porphbilin_synth"/>
    <property type="match status" value="1"/>
</dbReference>
<evidence type="ECO:0000256" key="10">
    <source>
        <dbReference type="ARBA" id="ARBA00047651"/>
    </source>
</evidence>
<feature type="binding site" evidence="12">
    <location>
        <position position="316"/>
    </location>
    <ligand>
        <name>5-aminolevulinate</name>
        <dbReference type="ChEBI" id="CHEBI:356416"/>
        <label>2</label>
    </ligand>
</feature>
<dbReference type="InterPro" id="IPR030656">
    <property type="entry name" value="ALAD_AS"/>
</dbReference>
<keyword evidence="7 14" id="KW-0456">Lyase</keyword>
<organism evidence="16 17">
    <name type="scientific">Actinoplanes siamensis</name>
    <dbReference type="NCBI Taxonomy" id="1223317"/>
    <lineage>
        <taxon>Bacteria</taxon>
        <taxon>Bacillati</taxon>
        <taxon>Actinomycetota</taxon>
        <taxon>Actinomycetes</taxon>
        <taxon>Micromonosporales</taxon>
        <taxon>Micromonosporaceae</taxon>
        <taxon>Actinoplanes</taxon>
    </lineage>
</organism>
<feature type="binding site" evidence="13">
    <location>
        <position position="236"/>
    </location>
    <ligand>
        <name>Mg(2+)</name>
        <dbReference type="ChEBI" id="CHEBI:18420"/>
    </ligand>
</feature>
<dbReference type="GO" id="GO:0004655">
    <property type="term" value="F:porphobilinogen synthase activity"/>
    <property type="evidence" value="ECO:0007669"/>
    <property type="project" value="UniProtKB-EC"/>
</dbReference>
<comment type="caution">
    <text evidence="16">The sequence shown here is derived from an EMBL/GenBank/DDBJ whole genome shotgun (WGS) entry which is preliminary data.</text>
</comment>
<dbReference type="GO" id="GO:0005829">
    <property type="term" value="C:cytosol"/>
    <property type="evidence" value="ECO:0007669"/>
    <property type="project" value="TreeGrafter"/>
</dbReference>
<evidence type="ECO:0000256" key="3">
    <source>
        <dbReference type="ARBA" id="ARBA00011823"/>
    </source>
</evidence>
<evidence type="ECO:0000256" key="14">
    <source>
        <dbReference type="RuleBase" id="RU000515"/>
    </source>
</evidence>
<dbReference type="PANTHER" id="PTHR11458">
    <property type="entry name" value="DELTA-AMINOLEVULINIC ACID DEHYDRATASE"/>
    <property type="match status" value="1"/>
</dbReference>
<comment type="similarity">
    <text evidence="2 15">Belongs to the ALAD family.</text>
</comment>
<dbReference type="AlphaFoldDB" id="A0A919N883"/>
<dbReference type="GO" id="GO:0008270">
    <property type="term" value="F:zinc ion binding"/>
    <property type="evidence" value="ECO:0007669"/>
    <property type="project" value="TreeGrafter"/>
</dbReference>
<dbReference type="EC" id="4.2.1.24" evidence="4 14"/>
<dbReference type="CDD" id="cd00384">
    <property type="entry name" value="ALAD_PBGS"/>
    <property type="match status" value="1"/>
</dbReference>
<evidence type="ECO:0000256" key="15">
    <source>
        <dbReference type="RuleBase" id="RU004161"/>
    </source>
</evidence>
<evidence type="ECO:0000256" key="2">
    <source>
        <dbReference type="ARBA" id="ARBA00008055"/>
    </source>
</evidence>
<dbReference type="EMBL" id="BOMW01000033">
    <property type="protein sequence ID" value="GIF06122.1"/>
    <property type="molecule type" value="Genomic_DNA"/>
</dbReference>
<evidence type="ECO:0000256" key="6">
    <source>
        <dbReference type="ARBA" id="ARBA00023133"/>
    </source>
</evidence>
<evidence type="ECO:0000256" key="7">
    <source>
        <dbReference type="ARBA" id="ARBA00023239"/>
    </source>
</evidence>
<dbReference type="Proteomes" id="UP000629619">
    <property type="component" value="Unassembled WGS sequence"/>
</dbReference>
<evidence type="ECO:0000256" key="12">
    <source>
        <dbReference type="PIRSR" id="PIRSR001415-2"/>
    </source>
</evidence>
<evidence type="ECO:0000313" key="16">
    <source>
        <dbReference type="EMBL" id="GIF06122.1"/>
    </source>
</evidence>
<dbReference type="PROSITE" id="PS00169">
    <property type="entry name" value="D_ALA_DEHYDRATASE"/>
    <property type="match status" value="1"/>
</dbReference>
<dbReference type="FunFam" id="3.20.20.70:FF:000019">
    <property type="entry name" value="Delta-aminolevulinic acid dehydratase"/>
    <property type="match status" value="1"/>
</dbReference>
<evidence type="ECO:0000256" key="1">
    <source>
        <dbReference type="ARBA" id="ARBA00004694"/>
    </source>
</evidence>
<dbReference type="RefSeq" id="WP_203681199.1">
    <property type="nucleotide sequence ID" value="NZ_BOMW01000033.1"/>
</dbReference>
<evidence type="ECO:0000256" key="4">
    <source>
        <dbReference type="ARBA" id="ARBA00012053"/>
    </source>
</evidence>
<comment type="pathway">
    <text evidence="1">Porphyrin-containing compound metabolism; protoporphyrin-IX biosynthesis; coproporphyrinogen-III from 5-aminolevulinate: step 1/4.</text>
</comment>
<dbReference type="Gene3D" id="3.20.20.70">
    <property type="entry name" value="Aldolase class I"/>
    <property type="match status" value="1"/>
</dbReference>
<dbReference type="Pfam" id="PF00490">
    <property type="entry name" value="ALAD"/>
    <property type="match status" value="1"/>
</dbReference>
<evidence type="ECO:0000313" key="17">
    <source>
        <dbReference type="Proteomes" id="UP000629619"/>
    </source>
</evidence>
<feature type="active site" description="Schiff-base intermediate with substrate" evidence="11">
    <location>
        <position position="251"/>
    </location>
</feature>
<accession>A0A919N883</accession>
<dbReference type="SMART" id="SM01004">
    <property type="entry name" value="ALAD"/>
    <property type="match status" value="1"/>
</dbReference>
<dbReference type="GO" id="GO:0006783">
    <property type="term" value="P:heme biosynthetic process"/>
    <property type="evidence" value="ECO:0007669"/>
    <property type="project" value="UniProtKB-KW"/>
</dbReference>
<dbReference type="InterPro" id="IPR013785">
    <property type="entry name" value="Aldolase_TIM"/>
</dbReference>
<proteinExistence type="inferred from homology"/>
<keyword evidence="13" id="KW-0460">Magnesium</keyword>
<dbReference type="InterPro" id="IPR001731">
    <property type="entry name" value="ALAD"/>
</dbReference>
<comment type="subunit">
    <text evidence="3 14">Homooctamer.</text>
</comment>
<evidence type="ECO:0000256" key="5">
    <source>
        <dbReference type="ARBA" id="ARBA00020771"/>
    </source>
</evidence>
<dbReference type="NCBIfam" id="NF006762">
    <property type="entry name" value="PRK09283.1"/>
    <property type="match status" value="1"/>
</dbReference>
<feature type="active site" description="Schiff-base intermediate with substrate" evidence="11">
    <location>
        <position position="199"/>
    </location>
</feature>
<dbReference type="PANTHER" id="PTHR11458:SF0">
    <property type="entry name" value="DELTA-AMINOLEVULINIC ACID DEHYDRATASE"/>
    <property type="match status" value="1"/>
</dbReference>
<name>A0A919N883_9ACTN</name>
<protein>
    <recommendedName>
        <fullName evidence="5 14">Delta-aminolevulinic acid dehydratase</fullName>
        <ecNumber evidence="4 14">4.2.1.24</ecNumber>
    </recommendedName>
</protein>
<evidence type="ECO:0000256" key="8">
    <source>
        <dbReference type="ARBA" id="ARBA00023244"/>
    </source>
</evidence>
<keyword evidence="6" id="KW-0350">Heme biosynthesis</keyword>
<feature type="binding site" evidence="12">
    <location>
        <position position="209"/>
    </location>
    <ligand>
        <name>5-aminolevulinate</name>
        <dbReference type="ChEBI" id="CHEBI:356416"/>
        <label>1</label>
    </ligand>
</feature>
<gene>
    <name evidence="16" type="primary">hemB</name>
    <name evidence="16" type="ORF">Asi03nite_36600</name>
</gene>
<evidence type="ECO:0000256" key="11">
    <source>
        <dbReference type="PIRSR" id="PIRSR001415-1"/>
    </source>
</evidence>
<sequence>MSFPDIRPRRLRRTPAIRRLVEETRVAPSELILPLFLKEGITEPRPISSLPGVVQHTRESLLKAAHEAVSAGVGGLMLYGVPDNANKDETGSAGLDPEGILNVGLRDLRAELGDDTVIMGDVCVDEFTTHGHCGVLAADGSVDNDATLEIYARMAVAQAEAGAHMVGPSGMMDGQVGVIRKALDAAGHQDIGILAYSAKYAGAFYGPFREAVESTLQGDRRQYQQDPPNLRDALREVDLDVAEGADIVMIKPALPYLDVIAAIRERVAVPVAAYQVSGEYAMVEAAAANGWLDRERVIMESLTSIKRAGAQIILTYWAVEAAQLLRERY</sequence>
<evidence type="ECO:0000256" key="13">
    <source>
        <dbReference type="PIRSR" id="PIRSR001415-5"/>
    </source>
</evidence>
<dbReference type="SUPFAM" id="SSF51569">
    <property type="entry name" value="Aldolase"/>
    <property type="match status" value="1"/>
</dbReference>
<dbReference type="PRINTS" id="PR00144">
    <property type="entry name" value="DALDHYDRTASE"/>
</dbReference>
<keyword evidence="8 14" id="KW-0627">Porphyrin biosynthesis</keyword>
<comment type="catalytic activity">
    <reaction evidence="10 14">
        <text>2 5-aminolevulinate = porphobilinogen + 2 H2O + H(+)</text>
        <dbReference type="Rhea" id="RHEA:24064"/>
        <dbReference type="ChEBI" id="CHEBI:15377"/>
        <dbReference type="ChEBI" id="CHEBI:15378"/>
        <dbReference type="ChEBI" id="CHEBI:58126"/>
        <dbReference type="ChEBI" id="CHEBI:356416"/>
        <dbReference type="EC" id="4.2.1.24"/>
    </reaction>
</comment>
<feature type="binding site" evidence="12">
    <location>
        <position position="220"/>
    </location>
    <ligand>
        <name>5-aminolevulinate</name>
        <dbReference type="ChEBI" id="CHEBI:356416"/>
        <label>1</label>
    </ligand>
</feature>